<reference evidence="1 2" key="1">
    <citation type="journal article" date="2019" name="Int. J. Syst. Evol. Microbiol.">
        <title>The Global Catalogue of Microorganisms (GCM) 10K type strain sequencing project: providing services to taxonomists for standard genome sequencing and annotation.</title>
        <authorList>
            <consortium name="The Broad Institute Genomics Platform"/>
            <consortium name="The Broad Institute Genome Sequencing Center for Infectious Disease"/>
            <person name="Wu L."/>
            <person name="Ma J."/>
        </authorList>
    </citation>
    <scope>NUCLEOTIDE SEQUENCE [LARGE SCALE GENOMIC DNA]</scope>
    <source>
        <strain evidence="1 2">JCM 16014</strain>
    </source>
</reference>
<evidence type="ECO:0000313" key="1">
    <source>
        <dbReference type="EMBL" id="GAA2043643.1"/>
    </source>
</evidence>
<dbReference type="PANTHER" id="PTHR10151:SF120">
    <property type="entry name" value="BIS(5'-ADENOSYL)-TRIPHOSPHATASE"/>
    <property type="match status" value="1"/>
</dbReference>
<accession>A0ABN2UVE6</accession>
<keyword evidence="2" id="KW-1185">Reference proteome</keyword>
<comment type="caution">
    <text evidence="1">The sequence shown here is derived from an EMBL/GenBank/DDBJ whole genome shotgun (WGS) entry which is preliminary data.</text>
</comment>
<sequence length="280" mass="30052">MANSSHVLVIGIDGTRLDFLETEPTPHIERVIGEGFLAPVRIEDGTPDVSGPCWATVVTGTTVERHNVRANDFEGHRLAEHPDFLTVLSREFGLRTYLAVGAWPPLATIEAHGPLFARPSRVTFVDYGQSPRECDRGDETVTRDAERILAGEEVDAAFVYLGVVDSTGHDHGCGDLYRTALHRTDARVGRLLAAVAARPNRAAENWTFILVTDHGHVLEGGHGAGSDVERTAWIAAAGPGIEGGAEYGSLRHVDVAAHVYAALGLEPRIVLDGKAFASVV</sequence>
<dbReference type="EMBL" id="BAAAQN010000035">
    <property type="protein sequence ID" value="GAA2043643.1"/>
    <property type="molecule type" value="Genomic_DNA"/>
</dbReference>
<organism evidence="1 2">
    <name type="scientific">Catenulispora yoronensis</name>
    <dbReference type="NCBI Taxonomy" id="450799"/>
    <lineage>
        <taxon>Bacteria</taxon>
        <taxon>Bacillati</taxon>
        <taxon>Actinomycetota</taxon>
        <taxon>Actinomycetes</taxon>
        <taxon>Catenulisporales</taxon>
        <taxon>Catenulisporaceae</taxon>
        <taxon>Catenulispora</taxon>
    </lineage>
</organism>
<evidence type="ECO:0000313" key="2">
    <source>
        <dbReference type="Proteomes" id="UP001500751"/>
    </source>
</evidence>
<dbReference type="InterPro" id="IPR002591">
    <property type="entry name" value="Phosphodiest/P_Trfase"/>
</dbReference>
<protein>
    <submittedName>
        <fullName evidence="1">Alkaline phosphatase family protein</fullName>
    </submittedName>
</protein>
<dbReference type="InterPro" id="IPR017850">
    <property type="entry name" value="Alkaline_phosphatase_core_sf"/>
</dbReference>
<name>A0ABN2UVE6_9ACTN</name>
<dbReference type="Gene3D" id="3.40.720.10">
    <property type="entry name" value="Alkaline Phosphatase, subunit A"/>
    <property type="match status" value="1"/>
</dbReference>
<dbReference type="Proteomes" id="UP001500751">
    <property type="component" value="Unassembled WGS sequence"/>
</dbReference>
<dbReference type="RefSeq" id="WP_344668425.1">
    <property type="nucleotide sequence ID" value="NZ_BAAAQN010000035.1"/>
</dbReference>
<gene>
    <name evidence="1" type="ORF">GCM10009839_53670</name>
</gene>
<proteinExistence type="predicted"/>
<dbReference type="PANTHER" id="PTHR10151">
    <property type="entry name" value="ECTONUCLEOTIDE PYROPHOSPHATASE/PHOSPHODIESTERASE"/>
    <property type="match status" value="1"/>
</dbReference>
<dbReference type="SUPFAM" id="SSF53649">
    <property type="entry name" value="Alkaline phosphatase-like"/>
    <property type="match status" value="1"/>
</dbReference>
<dbReference type="Pfam" id="PF01663">
    <property type="entry name" value="Phosphodiest"/>
    <property type="match status" value="1"/>
</dbReference>